<dbReference type="Pfam" id="PF08240">
    <property type="entry name" value="ADH_N"/>
    <property type="match status" value="1"/>
</dbReference>
<protein>
    <submittedName>
        <fullName evidence="2">NADP-dependent oxidoreductase</fullName>
    </submittedName>
</protein>
<dbReference type="AlphaFoldDB" id="A0A6C0U546"/>
<dbReference type="RefSeq" id="WP_163495533.1">
    <property type="nucleotide sequence ID" value="NZ_CP048711.1"/>
</dbReference>
<keyword evidence="3" id="KW-1185">Reference proteome</keyword>
<dbReference type="Gene3D" id="3.40.50.720">
    <property type="entry name" value="NAD(P)-binding Rossmann-like Domain"/>
    <property type="match status" value="1"/>
</dbReference>
<dbReference type="Pfam" id="PF13602">
    <property type="entry name" value="ADH_zinc_N_2"/>
    <property type="match status" value="1"/>
</dbReference>
<dbReference type="EMBL" id="CP048711">
    <property type="protein sequence ID" value="QIB66097.1"/>
    <property type="molecule type" value="Genomic_DNA"/>
</dbReference>
<dbReference type="InterPro" id="IPR020843">
    <property type="entry name" value="ER"/>
</dbReference>
<feature type="domain" description="Enoyl reductase (ER)" evidence="1">
    <location>
        <begin position="10"/>
        <end position="302"/>
    </location>
</feature>
<dbReference type="PANTHER" id="PTHR11695">
    <property type="entry name" value="ALCOHOL DEHYDROGENASE RELATED"/>
    <property type="match status" value="1"/>
</dbReference>
<proteinExistence type="predicted"/>
<dbReference type="SUPFAM" id="SSF51735">
    <property type="entry name" value="NAD(P)-binding Rossmann-fold domains"/>
    <property type="match status" value="1"/>
</dbReference>
<dbReference type="SUPFAM" id="SSF50129">
    <property type="entry name" value="GroES-like"/>
    <property type="match status" value="1"/>
</dbReference>
<gene>
    <name evidence="2" type="ORF">G3T16_12425</name>
</gene>
<reference evidence="2 3" key="1">
    <citation type="submission" date="2020-02" db="EMBL/GenBank/DDBJ databases">
        <title>Genome sequencing for Kineobactrum sp. M2.</title>
        <authorList>
            <person name="Park S.-J."/>
        </authorList>
    </citation>
    <scope>NUCLEOTIDE SEQUENCE [LARGE SCALE GENOMIC DNA]</scope>
    <source>
        <strain evidence="2 3">M2</strain>
    </source>
</reference>
<dbReference type="GO" id="GO:0016491">
    <property type="term" value="F:oxidoreductase activity"/>
    <property type="evidence" value="ECO:0007669"/>
    <property type="project" value="InterPro"/>
</dbReference>
<dbReference type="InterPro" id="IPR050700">
    <property type="entry name" value="YIM1/Zinc_Alcohol_DH_Fams"/>
</dbReference>
<evidence type="ECO:0000313" key="2">
    <source>
        <dbReference type="EMBL" id="QIB66097.1"/>
    </source>
</evidence>
<dbReference type="Proteomes" id="UP000477680">
    <property type="component" value="Chromosome"/>
</dbReference>
<dbReference type="PANTHER" id="PTHR11695:SF294">
    <property type="entry name" value="RETICULON-4-INTERACTING PROTEIN 1, MITOCHONDRIAL"/>
    <property type="match status" value="1"/>
</dbReference>
<evidence type="ECO:0000259" key="1">
    <source>
        <dbReference type="SMART" id="SM00829"/>
    </source>
</evidence>
<dbReference type="KEGG" id="kim:G3T16_12425"/>
<dbReference type="InterPro" id="IPR011032">
    <property type="entry name" value="GroES-like_sf"/>
</dbReference>
<dbReference type="InterPro" id="IPR036291">
    <property type="entry name" value="NAD(P)-bd_dom_sf"/>
</dbReference>
<evidence type="ECO:0000313" key="3">
    <source>
        <dbReference type="Proteomes" id="UP000477680"/>
    </source>
</evidence>
<dbReference type="Gene3D" id="3.90.180.10">
    <property type="entry name" value="Medium-chain alcohol dehydrogenases, catalytic domain"/>
    <property type="match status" value="1"/>
</dbReference>
<dbReference type="CDD" id="cd05289">
    <property type="entry name" value="MDR_like_2"/>
    <property type="match status" value="1"/>
</dbReference>
<dbReference type="SMART" id="SM00829">
    <property type="entry name" value="PKS_ER"/>
    <property type="match status" value="1"/>
</dbReference>
<dbReference type="InterPro" id="IPR013154">
    <property type="entry name" value="ADH-like_N"/>
</dbReference>
<organism evidence="2 3">
    <name type="scientific">Kineobactrum salinum</name>
    <dbReference type="NCBI Taxonomy" id="2708301"/>
    <lineage>
        <taxon>Bacteria</taxon>
        <taxon>Pseudomonadati</taxon>
        <taxon>Pseudomonadota</taxon>
        <taxon>Gammaproteobacteria</taxon>
        <taxon>Cellvibrionales</taxon>
        <taxon>Halieaceae</taxon>
        <taxon>Kineobactrum</taxon>
    </lineage>
</organism>
<sequence length="306" mass="32048">MKSALLKAFGGAEVIAVGEVNLRNLQPNEAVVSVEVAGANPLDLKIIAGYMQQVIPVEFPYVPGTDFSGVVDTVGADVTHLSPGDRVFGRTAPDAGGAFGRSLVIAATDLCVIPSEMSFEQAAALPTAFGTARQALFDAGNLRQGQRVLIHAGAGGVGSMAIQQAHHAGAHVVATASARNVELVKSLGADEVIDYRTEDFTRVRNIDLVLDTIGGETLEKSWSVLGAGGRIASLVEVGIKPMHGQMGEFVFFASATPFLSEAIRQFQAGHLQVITDSIFSLDDVRSALEKLATGHACGKVLVRLSN</sequence>
<name>A0A6C0U546_9GAMM</name>
<accession>A0A6C0U546</accession>